<proteinExistence type="predicted"/>
<keyword evidence="3" id="KW-1185">Reference proteome</keyword>
<evidence type="ECO:0000256" key="1">
    <source>
        <dbReference type="SAM" id="MobiDB-lite"/>
    </source>
</evidence>
<dbReference type="GeneID" id="87845214"/>
<sequence length="485" mass="55429">MEQPAHETIAPDEQREAVSGDRMETPNHPDDHNFDQPNGPNGCSPGRGNETPKNPEPEPEPELESSSLLENLPAELRDHILFSMPDLLTLQTLVRASPMMHAQYRSNRNAILGAAVARELDGFLVDAYACAMSRRHAIGKPRTKEKIIAHLDAYRGWMSGSQIDVDAIRPSYVRWLSAFHLDIIKPMAHQYSTWALQNLSRATSPAQDQGTVETPAVPQPDVALSRSEEIRIFQALYRYETYYHLFGFKSLAERQDILHLNEINNNFFGLFNPWEGEAVGCIDIFIRQRYHQIFDDVQDDLHAANPDLDFRDDTKHNEGSIYACTQREDSIDGAVARGLRPTIDVFTTEDRETLVAKVHKYIRPSVLLDDPIRRTLLPAVQAQRRSTHPDARDEAERRKDVMEFAGDAVPPNGPPLGWVLLWNGTYVNIYGEHVPPTVQKWGYVMWDERRWSELEAKTLVLKQWETEPDRIKDIEIFYGWKPSGF</sequence>
<feature type="region of interest" description="Disordered" evidence="1">
    <location>
        <begin position="1"/>
        <end position="66"/>
    </location>
</feature>
<evidence type="ECO:0000313" key="2">
    <source>
        <dbReference type="EMBL" id="KAK3290890.1"/>
    </source>
</evidence>
<feature type="compositionally biased region" description="Basic and acidic residues" evidence="1">
    <location>
        <begin position="12"/>
        <end position="34"/>
    </location>
</feature>
<comment type="caution">
    <text evidence="2">The sequence shown here is derived from an EMBL/GenBank/DDBJ whole genome shotgun (WGS) entry which is preliminary data.</text>
</comment>
<accession>A0AAE0H6K0</accession>
<name>A0AAE0H6K0_9PEZI</name>
<dbReference type="AlphaFoldDB" id="A0AAE0H6K0"/>
<reference evidence="2" key="1">
    <citation type="journal article" date="2023" name="Mol. Phylogenet. Evol.">
        <title>Genome-scale phylogeny and comparative genomics of the fungal order Sordariales.</title>
        <authorList>
            <person name="Hensen N."/>
            <person name="Bonometti L."/>
            <person name="Westerberg I."/>
            <person name="Brannstrom I.O."/>
            <person name="Guillou S."/>
            <person name="Cros-Aarteil S."/>
            <person name="Calhoun S."/>
            <person name="Haridas S."/>
            <person name="Kuo A."/>
            <person name="Mondo S."/>
            <person name="Pangilinan J."/>
            <person name="Riley R."/>
            <person name="LaButti K."/>
            <person name="Andreopoulos B."/>
            <person name="Lipzen A."/>
            <person name="Chen C."/>
            <person name="Yan M."/>
            <person name="Daum C."/>
            <person name="Ng V."/>
            <person name="Clum A."/>
            <person name="Steindorff A."/>
            <person name="Ohm R.A."/>
            <person name="Martin F."/>
            <person name="Silar P."/>
            <person name="Natvig D.O."/>
            <person name="Lalanne C."/>
            <person name="Gautier V."/>
            <person name="Ament-Velasquez S.L."/>
            <person name="Kruys A."/>
            <person name="Hutchinson M.I."/>
            <person name="Powell A.J."/>
            <person name="Barry K."/>
            <person name="Miller A.N."/>
            <person name="Grigoriev I.V."/>
            <person name="Debuchy R."/>
            <person name="Gladieux P."/>
            <person name="Hiltunen Thoren M."/>
            <person name="Johannesson H."/>
        </authorList>
    </citation>
    <scope>NUCLEOTIDE SEQUENCE</scope>
    <source>
        <strain evidence="2">CBS 168.71</strain>
    </source>
</reference>
<dbReference type="EMBL" id="JAUEPN010000011">
    <property type="protein sequence ID" value="KAK3290890.1"/>
    <property type="molecule type" value="Genomic_DNA"/>
</dbReference>
<dbReference type="Proteomes" id="UP001278766">
    <property type="component" value="Unassembled WGS sequence"/>
</dbReference>
<protein>
    <submittedName>
        <fullName evidence="2">Uncharacterized protein</fullName>
    </submittedName>
</protein>
<dbReference type="RefSeq" id="XP_062654404.1">
    <property type="nucleotide sequence ID" value="XM_062808266.1"/>
</dbReference>
<evidence type="ECO:0000313" key="3">
    <source>
        <dbReference type="Proteomes" id="UP001278766"/>
    </source>
</evidence>
<organism evidence="2 3">
    <name type="scientific">Chaetomium fimeti</name>
    <dbReference type="NCBI Taxonomy" id="1854472"/>
    <lineage>
        <taxon>Eukaryota</taxon>
        <taxon>Fungi</taxon>
        <taxon>Dikarya</taxon>
        <taxon>Ascomycota</taxon>
        <taxon>Pezizomycotina</taxon>
        <taxon>Sordariomycetes</taxon>
        <taxon>Sordariomycetidae</taxon>
        <taxon>Sordariales</taxon>
        <taxon>Chaetomiaceae</taxon>
        <taxon>Chaetomium</taxon>
    </lineage>
</organism>
<reference evidence="2" key="2">
    <citation type="submission" date="2023-06" db="EMBL/GenBank/DDBJ databases">
        <authorList>
            <consortium name="Lawrence Berkeley National Laboratory"/>
            <person name="Haridas S."/>
            <person name="Hensen N."/>
            <person name="Bonometti L."/>
            <person name="Westerberg I."/>
            <person name="Brannstrom I.O."/>
            <person name="Guillou S."/>
            <person name="Cros-Aarteil S."/>
            <person name="Calhoun S."/>
            <person name="Kuo A."/>
            <person name="Mondo S."/>
            <person name="Pangilinan J."/>
            <person name="Riley R."/>
            <person name="Labutti K."/>
            <person name="Andreopoulos B."/>
            <person name="Lipzen A."/>
            <person name="Chen C."/>
            <person name="Yanf M."/>
            <person name="Daum C."/>
            <person name="Ng V."/>
            <person name="Clum A."/>
            <person name="Steindorff A."/>
            <person name="Ohm R."/>
            <person name="Martin F."/>
            <person name="Silar P."/>
            <person name="Natvig D."/>
            <person name="Lalanne C."/>
            <person name="Gautier V."/>
            <person name="Ament-Velasquez S.L."/>
            <person name="Kruys A."/>
            <person name="Hutchinson M.I."/>
            <person name="Powell A.J."/>
            <person name="Barry K."/>
            <person name="Miller A.N."/>
            <person name="Grigoriev I.V."/>
            <person name="Debuchy R."/>
            <person name="Gladieux P."/>
            <person name="Thoren M.H."/>
            <person name="Johannesson H."/>
        </authorList>
    </citation>
    <scope>NUCLEOTIDE SEQUENCE</scope>
    <source>
        <strain evidence="2">CBS 168.71</strain>
    </source>
</reference>
<gene>
    <name evidence="2" type="ORF">B0H64DRAFT_478744</name>
</gene>